<evidence type="ECO:0000313" key="5">
    <source>
        <dbReference type="Proteomes" id="UP001515480"/>
    </source>
</evidence>
<keyword evidence="1" id="KW-0175">Coiled coil</keyword>
<sequence>MPALAPPQWRSNVKLELAVVACVSGLCMMIVLHVHASLLVNASVMCISTIATSVLWFSRFSGLSEQSKAEADREDLRTVLANLSEPVVAIKNHVIQSVNDAAVQTFGYDSKDDLIGQNVSILMNDQEAAIHHTFIHRYEKTLSPRIIGVPQVVTGKHRDGTKISVTLSISPSRSPGEYIGILYQRTDVLARAKAEADREDLRFVLENLAEPVVSIKKHVIQSVNDAAVATFGYGSREELVGKNVSVLMNAEDASIHHTFIQTYEETGVERIIAQPRVVRGRHRDGSTINVTLSVSPSRSPGHYIGILYRRTDAEARLRAEAAEAKAKTEKEVLALQLENLKMQLQQLNSQPAQISRNAQVVQAWTREWLEPSDKAVAPSVDCVCIAASTENGHDFKGRIMADGELGEEINIIKGSHAFVKVLDEPFLRITPFAGPFGGCHGHTQLACEQPVLYAGELEFGSDGELLRWCNLSGTYQPDDDKCYQTGLPLDSFWACTTKEFAERLDPDRVNQTSNGHYLYRVLSCSDDLFRKSKEEWHEHVANLRSNDEEAEKSFQKVQQLSEERAAAVTQFGYLSTVSHSVITHRVLDAI</sequence>
<dbReference type="InterPro" id="IPR013767">
    <property type="entry name" value="PAS_fold"/>
</dbReference>
<comment type="caution">
    <text evidence="4">The sequence shown here is derived from an EMBL/GenBank/DDBJ whole genome shotgun (WGS) entry which is preliminary data.</text>
</comment>
<keyword evidence="2" id="KW-0812">Transmembrane</keyword>
<reference evidence="4 5" key="1">
    <citation type="journal article" date="2024" name="Science">
        <title>Giant polyketide synthase enzymes in the biosynthesis of giant marine polyether toxins.</title>
        <authorList>
            <person name="Fallon T.R."/>
            <person name="Shende V.V."/>
            <person name="Wierzbicki I.H."/>
            <person name="Pendleton A.L."/>
            <person name="Watervoot N.F."/>
            <person name="Auber R.P."/>
            <person name="Gonzalez D.J."/>
            <person name="Wisecaver J.H."/>
            <person name="Moore B.S."/>
        </authorList>
    </citation>
    <scope>NUCLEOTIDE SEQUENCE [LARGE SCALE GENOMIC DNA]</scope>
    <source>
        <strain evidence="4 5">12B1</strain>
    </source>
</reference>
<dbReference type="InterPro" id="IPR000014">
    <property type="entry name" value="PAS"/>
</dbReference>
<dbReference type="InterPro" id="IPR035965">
    <property type="entry name" value="PAS-like_dom_sf"/>
</dbReference>
<gene>
    <name evidence="4" type="ORF">AB1Y20_011889</name>
</gene>
<dbReference type="Pfam" id="PF00989">
    <property type="entry name" value="PAS"/>
    <property type="match status" value="2"/>
</dbReference>
<feature type="transmembrane region" description="Helical" evidence="2">
    <location>
        <begin position="38"/>
        <end position="58"/>
    </location>
</feature>
<evidence type="ECO:0000313" key="4">
    <source>
        <dbReference type="EMBL" id="KAL1499694.1"/>
    </source>
</evidence>
<keyword evidence="2" id="KW-0472">Membrane</keyword>
<keyword evidence="2" id="KW-1133">Transmembrane helix</keyword>
<dbReference type="Gene3D" id="3.30.450.20">
    <property type="entry name" value="PAS domain"/>
    <property type="match status" value="2"/>
</dbReference>
<dbReference type="AlphaFoldDB" id="A0AB34IJP2"/>
<dbReference type="InterPro" id="IPR052994">
    <property type="entry name" value="Tiny_macrocysts_regulators"/>
</dbReference>
<dbReference type="PANTHER" id="PTHR31600">
    <property type="entry name" value="TINY MACROCYSTS PROTEIN B-RELATED"/>
    <property type="match status" value="1"/>
</dbReference>
<feature type="coiled-coil region" evidence="1">
    <location>
        <begin position="318"/>
        <end position="350"/>
    </location>
</feature>
<evidence type="ECO:0000256" key="2">
    <source>
        <dbReference type="SAM" id="Phobius"/>
    </source>
</evidence>
<feature type="domain" description="PAS" evidence="3">
    <location>
        <begin position="199"/>
        <end position="265"/>
    </location>
</feature>
<evidence type="ECO:0000256" key="1">
    <source>
        <dbReference type="SAM" id="Coils"/>
    </source>
</evidence>
<dbReference type="PANTHER" id="PTHR31600:SF2">
    <property type="entry name" value="GAMETE ENRICHED GENE 10 PROTEIN-RELATED"/>
    <property type="match status" value="1"/>
</dbReference>
<feature type="transmembrane region" description="Helical" evidence="2">
    <location>
        <begin position="12"/>
        <end position="32"/>
    </location>
</feature>
<dbReference type="SUPFAM" id="SSF55785">
    <property type="entry name" value="PYP-like sensor domain (PAS domain)"/>
    <property type="match status" value="2"/>
</dbReference>
<feature type="domain" description="PAS" evidence="3">
    <location>
        <begin position="74"/>
        <end position="140"/>
    </location>
</feature>
<dbReference type="GO" id="GO:0006355">
    <property type="term" value="P:regulation of DNA-templated transcription"/>
    <property type="evidence" value="ECO:0007669"/>
    <property type="project" value="InterPro"/>
</dbReference>
<dbReference type="EMBL" id="JBGBPQ010000025">
    <property type="protein sequence ID" value="KAL1499694.1"/>
    <property type="molecule type" value="Genomic_DNA"/>
</dbReference>
<name>A0AB34IJP2_PRYPA</name>
<dbReference type="CDD" id="cd00130">
    <property type="entry name" value="PAS"/>
    <property type="match status" value="2"/>
</dbReference>
<dbReference type="SMART" id="SM00091">
    <property type="entry name" value="PAS"/>
    <property type="match status" value="2"/>
</dbReference>
<organism evidence="4 5">
    <name type="scientific">Prymnesium parvum</name>
    <name type="common">Toxic golden alga</name>
    <dbReference type="NCBI Taxonomy" id="97485"/>
    <lineage>
        <taxon>Eukaryota</taxon>
        <taxon>Haptista</taxon>
        <taxon>Haptophyta</taxon>
        <taxon>Prymnesiophyceae</taxon>
        <taxon>Prymnesiales</taxon>
        <taxon>Prymnesiaceae</taxon>
        <taxon>Prymnesium</taxon>
    </lineage>
</organism>
<protein>
    <recommendedName>
        <fullName evidence="3">PAS domain-containing protein</fullName>
    </recommendedName>
</protein>
<keyword evidence="5" id="KW-1185">Reference proteome</keyword>
<accession>A0AB34IJP2</accession>
<dbReference type="NCBIfam" id="TIGR00229">
    <property type="entry name" value="sensory_box"/>
    <property type="match status" value="2"/>
</dbReference>
<dbReference type="Proteomes" id="UP001515480">
    <property type="component" value="Unassembled WGS sequence"/>
</dbReference>
<proteinExistence type="predicted"/>
<evidence type="ECO:0000259" key="3">
    <source>
        <dbReference type="SMART" id="SM00091"/>
    </source>
</evidence>